<keyword evidence="10 14" id="KW-0472">Membrane</keyword>
<proteinExistence type="inferred from homology"/>
<keyword evidence="5 12" id="KW-0812">Transmembrane</keyword>
<dbReference type="PRINTS" id="PR01095">
    <property type="entry name" value="TASKCHANNEL"/>
</dbReference>
<organism evidence="16 17">
    <name type="scientific">Petromyzon marinus</name>
    <name type="common">Sea lamprey</name>
    <dbReference type="NCBI Taxonomy" id="7757"/>
    <lineage>
        <taxon>Eukaryota</taxon>
        <taxon>Metazoa</taxon>
        <taxon>Chordata</taxon>
        <taxon>Craniata</taxon>
        <taxon>Vertebrata</taxon>
        <taxon>Cyclostomata</taxon>
        <taxon>Hyperoartia</taxon>
        <taxon>Petromyzontiformes</taxon>
        <taxon>Petromyzontidae</taxon>
        <taxon>Petromyzon</taxon>
    </lineage>
</organism>
<evidence type="ECO:0000256" key="10">
    <source>
        <dbReference type="ARBA" id="ARBA00023136"/>
    </source>
</evidence>
<keyword evidence="4" id="KW-0633">Potassium transport</keyword>
<comment type="subcellular location">
    <subcellularLocation>
        <location evidence="1">Membrane</location>
        <topology evidence="1">Multi-pass membrane protein</topology>
    </subcellularLocation>
</comment>
<evidence type="ECO:0000256" key="8">
    <source>
        <dbReference type="ARBA" id="ARBA00022989"/>
    </source>
</evidence>
<feature type="compositionally biased region" description="Low complexity" evidence="13">
    <location>
        <begin position="460"/>
        <end position="471"/>
    </location>
</feature>
<dbReference type="SUPFAM" id="SSF81324">
    <property type="entry name" value="Voltage-gated potassium channels"/>
    <property type="match status" value="2"/>
</dbReference>
<feature type="domain" description="Potassium channel" evidence="15">
    <location>
        <begin position="273"/>
        <end position="346"/>
    </location>
</feature>
<dbReference type="Pfam" id="PF07885">
    <property type="entry name" value="Ion_trans_2"/>
    <property type="match status" value="2"/>
</dbReference>
<dbReference type="PANTHER" id="PTHR11003">
    <property type="entry name" value="POTASSIUM CHANNEL, SUBFAMILY K"/>
    <property type="match status" value="1"/>
</dbReference>
<evidence type="ECO:0000256" key="12">
    <source>
        <dbReference type="RuleBase" id="RU003857"/>
    </source>
</evidence>
<dbReference type="GO" id="GO:0022841">
    <property type="term" value="F:potassium ion leak channel activity"/>
    <property type="evidence" value="ECO:0007669"/>
    <property type="project" value="TreeGrafter"/>
</dbReference>
<feature type="transmembrane region" description="Helical" evidence="14">
    <location>
        <begin position="211"/>
        <end position="231"/>
    </location>
</feature>
<gene>
    <name evidence="17" type="primary">LOC116946629</name>
</gene>
<dbReference type="Proteomes" id="UP001318040">
    <property type="component" value="Chromosome 27"/>
</dbReference>
<accession>A0AAJ7TGN6</accession>
<dbReference type="RefSeq" id="XP_032817618.1">
    <property type="nucleotide sequence ID" value="XM_032961727.1"/>
</dbReference>
<evidence type="ECO:0000313" key="17">
    <source>
        <dbReference type="RefSeq" id="XP_032817618.1"/>
    </source>
</evidence>
<keyword evidence="8 14" id="KW-1133">Transmembrane helix</keyword>
<reference evidence="17" key="1">
    <citation type="submission" date="2025-08" db="UniProtKB">
        <authorList>
            <consortium name="RefSeq"/>
        </authorList>
    </citation>
    <scope>IDENTIFICATION</scope>
    <source>
        <tissue evidence="17">Sperm</tissue>
    </source>
</reference>
<feature type="domain" description="Potassium channel" evidence="15">
    <location>
        <begin position="178"/>
        <end position="235"/>
    </location>
</feature>
<feature type="compositionally biased region" description="Basic residues" evidence="13">
    <location>
        <begin position="46"/>
        <end position="62"/>
    </location>
</feature>
<dbReference type="CTD" id="51305"/>
<evidence type="ECO:0000256" key="11">
    <source>
        <dbReference type="ARBA" id="ARBA00023303"/>
    </source>
</evidence>
<dbReference type="InterPro" id="IPR013099">
    <property type="entry name" value="K_chnl_dom"/>
</dbReference>
<dbReference type="GO" id="GO:0015271">
    <property type="term" value="F:outward rectifier potassium channel activity"/>
    <property type="evidence" value="ECO:0007669"/>
    <property type="project" value="TreeGrafter"/>
</dbReference>
<protein>
    <submittedName>
        <fullName evidence="17">Potassium channel subfamily K member 9-like</fullName>
    </submittedName>
</protein>
<evidence type="ECO:0000256" key="4">
    <source>
        <dbReference type="ARBA" id="ARBA00022538"/>
    </source>
</evidence>
<keyword evidence="6" id="KW-0631">Potassium channel</keyword>
<evidence type="ECO:0000256" key="9">
    <source>
        <dbReference type="ARBA" id="ARBA00023065"/>
    </source>
</evidence>
<comment type="similarity">
    <text evidence="2 12">Belongs to the two pore domain potassium channel (TC 1.A.1.8) family.</text>
</comment>
<keyword evidence="11 12" id="KW-0407">Ion channel</keyword>
<dbReference type="AlphaFoldDB" id="A0AAJ7TGN6"/>
<dbReference type="GO" id="GO:0030322">
    <property type="term" value="P:stabilization of membrane potential"/>
    <property type="evidence" value="ECO:0007669"/>
    <property type="project" value="TreeGrafter"/>
</dbReference>
<dbReference type="PRINTS" id="PR01333">
    <property type="entry name" value="2POREKCHANEL"/>
</dbReference>
<feature type="transmembrane region" description="Helical" evidence="14">
    <location>
        <begin position="322"/>
        <end position="346"/>
    </location>
</feature>
<feature type="region of interest" description="Disordered" evidence="13">
    <location>
        <begin position="40"/>
        <end position="81"/>
    </location>
</feature>
<name>A0AAJ7TGN6_PETMA</name>
<dbReference type="PANTHER" id="PTHR11003:SF291">
    <property type="entry name" value="IP11374P"/>
    <property type="match status" value="1"/>
</dbReference>
<dbReference type="Gene3D" id="1.10.287.70">
    <property type="match status" value="1"/>
</dbReference>
<evidence type="ECO:0000256" key="13">
    <source>
        <dbReference type="SAM" id="MobiDB-lite"/>
    </source>
</evidence>
<keyword evidence="9 12" id="KW-0406">Ion transport</keyword>
<dbReference type="FunFam" id="1.10.287.70:FF:000057">
    <property type="entry name" value="Potassium channel subfamily K member"/>
    <property type="match status" value="1"/>
</dbReference>
<evidence type="ECO:0000256" key="7">
    <source>
        <dbReference type="ARBA" id="ARBA00022958"/>
    </source>
</evidence>
<evidence type="ECO:0000256" key="6">
    <source>
        <dbReference type="ARBA" id="ARBA00022826"/>
    </source>
</evidence>
<dbReference type="InterPro" id="IPR003092">
    <property type="entry name" value="2pore_dom_K_chnl_TASK"/>
</dbReference>
<dbReference type="InterPro" id="IPR003280">
    <property type="entry name" value="2pore_dom_K_chnl"/>
</dbReference>
<dbReference type="GO" id="GO:0005886">
    <property type="term" value="C:plasma membrane"/>
    <property type="evidence" value="ECO:0007669"/>
    <property type="project" value="TreeGrafter"/>
</dbReference>
<sequence>MALNRENCLDRILRYLGLRLPGSRRSSSLLCLSGRSEDRLDQEGNHHHHHRRQQQQHRHHEAHRVSQPGHGGGGEGRDAHPWANRVRDALSGDAMWMRHVAEAMQSQNARTVTLIAVTFAYLLLGALVFEAFESKNEVEESGKLQGREDALRKKYNISKDDYRDMERLVIESKPHKAGEQWRFSGSFYFAITVITTIGYGHSAPNTNKGKVFCMCYALLGIPLTLVMFQSLGERMNTYVKRLLRRLKKCAGLKNTEVSTRNMVTVGLLSCAGTLCIGAAAFCHLENWLFFDAFYFCFITLTTIGLGDFVALQKDNALQDDHLYVAFSFMYILVGLTVIGAFLNLVVLRYLTVSGEDEEVAVSGGEERESLRPGKGGVLLRLHGGSTDSPDLQSVCSCICYGHRERQQQQQQHEQQQQQPRPRFLDGCRSKADASGGLVCGSLSYQLEEISPSKLTGRLHSSGLSSASGLHSSWRDSGRFSRRSSM</sequence>
<keyword evidence="3 12" id="KW-0813">Transport</keyword>
<evidence type="ECO:0000259" key="15">
    <source>
        <dbReference type="Pfam" id="PF07885"/>
    </source>
</evidence>
<feature type="region of interest" description="Disordered" evidence="13">
    <location>
        <begin position="460"/>
        <end position="485"/>
    </location>
</feature>
<evidence type="ECO:0000256" key="2">
    <source>
        <dbReference type="ARBA" id="ARBA00006666"/>
    </source>
</evidence>
<feature type="transmembrane region" description="Helical" evidence="14">
    <location>
        <begin position="112"/>
        <end position="132"/>
    </location>
</feature>
<feature type="transmembrane region" description="Helical" evidence="14">
    <location>
        <begin position="288"/>
        <end position="310"/>
    </location>
</feature>
<feature type="transmembrane region" description="Helical" evidence="14">
    <location>
        <begin position="181"/>
        <end position="199"/>
    </location>
</feature>
<evidence type="ECO:0000256" key="3">
    <source>
        <dbReference type="ARBA" id="ARBA00022448"/>
    </source>
</evidence>
<evidence type="ECO:0000313" key="16">
    <source>
        <dbReference type="Proteomes" id="UP001318040"/>
    </source>
</evidence>
<evidence type="ECO:0000256" key="1">
    <source>
        <dbReference type="ARBA" id="ARBA00004141"/>
    </source>
</evidence>
<feature type="transmembrane region" description="Helical" evidence="14">
    <location>
        <begin position="262"/>
        <end position="281"/>
    </location>
</feature>
<keyword evidence="7" id="KW-0630">Potassium</keyword>
<evidence type="ECO:0000256" key="5">
    <source>
        <dbReference type="ARBA" id="ARBA00022692"/>
    </source>
</evidence>
<keyword evidence="16" id="KW-1185">Reference proteome</keyword>
<dbReference type="KEGG" id="pmrn:116946629"/>
<evidence type="ECO:0000256" key="14">
    <source>
        <dbReference type="SAM" id="Phobius"/>
    </source>
</evidence>